<name>A0A1X0RGU2_RHIZD</name>
<evidence type="ECO:0000313" key="2">
    <source>
        <dbReference type="EMBL" id="ORE11249.1"/>
    </source>
</evidence>
<feature type="non-terminal residue" evidence="2">
    <location>
        <position position="50"/>
    </location>
</feature>
<proteinExistence type="predicted"/>
<protein>
    <submittedName>
        <fullName evidence="2">Uncharacterized protein</fullName>
    </submittedName>
</protein>
<dbReference type="AlphaFoldDB" id="A0A1X0RGU2"/>
<organism evidence="2">
    <name type="scientific">Rhizopus microsporus var. microsporus</name>
    <dbReference type="NCBI Taxonomy" id="86635"/>
    <lineage>
        <taxon>Eukaryota</taxon>
        <taxon>Fungi</taxon>
        <taxon>Fungi incertae sedis</taxon>
        <taxon>Mucoromycota</taxon>
        <taxon>Mucoromycotina</taxon>
        <taxon>Mucoromycetes</taxon>
        <taxon>Mucorales</taxon>
        <taxon>Mucorineae</taxon>
        <taxon>Rhizopodaceae</taxon>
        <taxon>Rhizopus</taxon>
    </lineage>
</organism>
<dbReference type="VEuPathDB" id="FungiDB:BCV72DRAFT_189777"/>
<keyword evidence="1" id="KW-0472">Membrane</keyword>
<keyword evidence="1" id="KW-0812">Transmembrane</keyword>
<gene>
    <name evidence="2" type="ORF">BCV72DRAFT_189777</name>
</gene>
<dbReference type="EMBL" id="KV921858">
    <property type="protein sequence ID" value="ORE11249.1"/>
    <property type="molecule type" value="Genomic_DNA"/>
</dbReference>
<accession>A0A1X0RGU2</accession>
<reference evidence="2" key="1">
    <citation type="journal article" date="2016" name="Proc. Natl. Acad. Sci. U.S.A.">
        <title>Lipid metabolic changes in an early divergent fungus govern the establishment of a mutualistic symbiosis with endobacteria.</title>
        <authorList>
            <person name="Lastovetsky O.A."/>
            <person name="Gaspar M.L."/>
            <person name="Mondo S.J."/>
            <person name="LaButti K.M."/>
            <person name="Sandor L."/>
            <person name="Grigoriev I.V."/>
            <person name="Henry S.A."/>
            <person name="Pawlowska T.E."/>
        </authorList>
    </citation>
    <scope>NUCLEOTIDE SEQUENCE [LARGE SCALE GENOMIC DNA]</scope>
    <source>
        <strain evidence="2">ATCC 52814</strain>
    </source>
</reference>
<feature type="transmembrane region" description="Helical" evidence="1">
    <location>
        <begin position="30"/>
        <end position="49"/>
    </location>
</feature>
<feature type="non-terminal residue" evidence="2">
    <location>
        <position position="1"/>
    </location>
</feature>
<keyword evidence="1" id="KW-1133">Transmembrane helix</keyword>
<evidence type="ECO:0000256" key="1">
    <source>
        <dbReference type="SAM" id="Phobius"/>
    </source>
</evidence>
<dbReference type="Proteomes" id="UP000242414">
    <property type="component" value="Unassembled WGS sequence"/>
</dbReference>
<sequence>HISELKGNVLTMAELDYFCLPLSMDKLPQLILYLHQLYNVIVTIYSCCYK</sequence>